<dbReference type="AlphaFoldDB" id="A0A6P8I1I3"/>
<evidence type="ECO:0000313" key="3">
    <source>
        <dbReference type="RefSeq" id="XP_031558745.1"/>
    </source>
</evidence>
<dbReference type="InterPro" id="IPR016187">
    <property type="entry name" value="CTDL_fold"/>
</dbReference>
<dbReference type="OrthoDB" id="5976046at2759"/>
<name>A0A6P8I1I3_ACTTE</name>
<dbReference type="InterPro" id="IPR001304">
    <property type="entry name" value="C-type_lectin-like"/>
</dbReference>
<gene>
    <name evidence="3" type="primary">LOC116295138</name>
</gene>
<feature type="domain" description="C-type lectin" evidence="1">
    <location>
        <begin position="1"/>
        <end position="86"/>
    </location>
</feature>
<dbReference type="PROSITE" id="PS50041">
    <property type="entry name" value="C_TYPE_LECTIN_2"/>
    <property type="match status" value="1"/>
</dbReference>
<keyword evidence="2" id="KW-1185">Reference proteome</keyword>
<protein>
    <submittedName>
        <fullName evidence="3">Uncharacterized protein LOC116295138</fullName>
    </submittedName>
</protein>
<organism evidence="2 3">
    <name type="scientific">Actinia tenebrosa</name>
    <name type="common">Australian red waratah sea anemone</name>
    <dbReference type="NCBI Taxonomy" id="6105"/>
    <lineage>
        <taxon>Eukaryota</taxon>
        <taxon>Metazoa</taxon>
        <taxon>Cnidaria</taxon>
        <taxon>Anthozoa</taxon>
        <taxon>Hexacorallia</taxon>
        <taxon>Actiniaria</taxon>
        <taxon>Actiniidae</taxon>
        <taxon>Actinia</taxon>
    </lineage>
</organism>
<evidence type="ECO:0000313" key="2">
    <source>
        <dbReference type="Proteomes" id="UP000515163"/>
    </source>
</evidence>
<dbReference type="InParanoid" id="A0A6P8I1I3"/>
<evidence type="ECO:0000259" key="1">
    <source>
        <dbReference type="PROSITE" id="PS50041"/>
    </source>
</evidence>
<dbReference type="RefSeq" id="XP_031558745.1">
    <property type="nucleotide sequence ID" value="XM_031702885.1"/>
</dbReference>
<dbReference type="InterPro" id="IPR016186">
    <property type="entry name" value="C-type_lectin-like/link_sf"/>
</dbReference>
<proteinExistence type="predicted"/>
<sequence length="137" mass="16124">METEEEWAFINIQIQKRYHTEWYTSLRKVDGDWLWPNNQSFTIDKWQPMEPNGDGSCAVMAKKWPWEERGLFNDIFCAVGRESICEYSHENPTCNSSKLLWCNKALGDDSPQQLETGNPKIKVKLLLVVCKQRFKIH</sequence>
<accession>A0A6P8I1I3</accession>
<dbReference type="Pfam" id="PF00059">
    <property type="entry name" value="Lectin_C"/>
    <property type="match status" value="1"/>
</dbReference>
<dbReference type="KEGG" id="aten:116295138"/>
<dbReference type="CDD" id="cd00037">
    <property type="entry name" value="CLECT"/>
    <property type="match status" value="1"/>
</dbReference>
<dbReference type="SUPFAM" id="SSF56436">
    <property type="entry name" value="C-type lectin-like"/>
    <property type="match status" value="1"/>
</dbReference>
<dbReference type="GeneID" id="116295138"/>
<reference evidence="3" key="1">
    <citation type="submission" date="2025-08" db="UniProtKB">
        <authorList>
            <consortium name="RefSeq"/>
        </authorList>
    </citation>
    <scope>IDENTIFICATION</scope>
    <source>
        <tissue evidence="3">Tentacle</tissue>
    </source>
</reference>
<dbReference type="Proteomes" id="UP000515163">
    <property type="component" value="Unplaced"/>
</dbReference>
<dbReference type="Gene3D" id="3.10.100.10">
    <property type="entry name" value="Mannose-Binding Protein A, subunit A"/>
    <property type="match status" value="1"/>
</dbReference>